<dbReference type="STRING" id="1230905.A0A1G4J012"/>
<dbReference type="PANTHER" id="PTHR12585:SF51">
    <property type="entry name" value="MEIOTIC RECOMBINATION PROTEIN REC8"/>
    <property type="match status" value="1"/>
</dbReference>
<dbReference type="OrthoDB" id="5427633at2759"/>
<keyword evidence="2" id="KW-0539">Nucleus</keyword>
<feature type="region of interest" description="Disordered" evidence="3">
    <location>
        <begin position="405"/>
        <end position="461"/>
    </location>
</feature>
<dbReference type="Pfam" id="PF04825">
    <property type="entry name" value="Rad21_Rec8_N"/>
    <property type="match status" value="1"/>
</dbReference>
<feature type="compositionally biased region" description="Low complexity" evidence="3">
    <location>
        <begin position="425"/>
        <end position="434"/>
    </location>
</feature>
<evidence type="ECO:0000256" key="1">
    <source>
        <dbReference type="ARBA" id="ARBA00004123"/>
    </source>
</evidence>
<dbReference type="GO" id="GO:0007062">
    <property type="term" value="P:sister chromatid cohesion"/>
    <property type="evidence" value="ECO:0007669"/>
    <property type="project" value="InterPro"/>
</dbReference>
<gene>
    <name evidence="5" type="ORF">LAMI_0C01288G</name>
</gene>
<comment type="subcellular location">
    <subcellularLocation>
        <location evidence="1">Nucleus</location>
    </subcellularLocation>
</comment>
<dbReference type="EMBL" id="LT598466">
    <property type="protein sequence ID" value="SCU82896.1"/>
    <property type="molecule type" value="Genomic_DNA"/>
</dbReference>
<organism evidence="5 6">
    <name type="scientific">Lachancea mirantina</name>
    <dbReference type="NCBI Taxonomy" id="1230905"/>
    <lineage>
        <taxon>Eukaryota</taxon>
        <taxon>Fungi</taxon>
        <taxon>Dikarya</taxon>
        <taxon>Ascomycota</taxon>
        <taxon>Saccharomycotina</taxon>
        <taxon>Saccharomycetes</taxon>
        <taxon>Saccharomycetales</taxon>
        <taxon>Saccharomycetaceae</taxon>
        <taxon>Lachancea</taxon>
    </lineage>
</organism>
<dbReference type="GO" id="GO:0008278">
    <property type="term" value="C:cohesin complex"/>
    <property type="evidence" value="ECO:0007669"/>
    <property type="project" value="InterPro"/>
</dbReference>
<dbReference type="GO" id="GO:0003682">
    <property type="term" value="F:chromatin binding"/>
    <property type="evidence" value="ECO:0007669"/>
    <property type="project" value="TreeGrafter"/>
</dbReference>
<evidence type="ECO:0000256" key="3">
    <source>
        <dbReference type="SAM" id="MobiDB-lite"/>
    </source>
</evidence>
<name>A0A1G4J012_9SACH</name>
<keyword evidence="6" id="KW-1185">Reference proteome</keyword>
<evidence type="ECO:0000259" key="4">
    <source>
        <dbReference type="Pfam" id="PF04825"/>
    </source>
</evidence>
<evidence type="ECO:0000313" key="6">
    <source>
        <dbReference type="Proteomes" id="UP000191024"/>
    </source>
</evidence>
<dbReference type="Proteomes" id="UP000191024">
    <property type="component" value="Chromosome C"/>
</dbReference>
<dbReference type="GO" id="GO:0006302">
    <property type="term" value="P:double-strand break repair"/>
    <property type="evidence" value="ECO:0007669"/>
    <property type="project" value="TreeGrafter"/>
</dbReference>
<sequence length="669" mass="75468">MAVTLTLQRGREEPGYSAGITTVWLLSSLGVGRSSASSKVKKKDIVSVSIPQTCKEVERSSYELPLRQVSNLLYGVTLCFERKTEYVLADVTAVKLQLHRQLLGLTSKKINEILKTKVTTTIYDGVHEYADMAEMQRARNSTLEDHARTLLGDDPSFDINFIREFSSLDDKESKGDRASKVIRRHDIMHEAYNGYENDAFQRSKFGDLYGGPHGGTSQSDEMFPLDVDLELDFGDVLSDADATSVKSGDDQSETGGSRRLNFKALAEGFDSQGFDLIDLPDLDSHLPDQERRNELLKRLHDSDSDEEISVIQEKKRKQPRNRRGKCLQLLVLCDDKIALSTEDLRTNDYYYRESMRVFKDRPVNKKAQGRGRDMNEMLFSFASDQQIPQMAQCYRELFPWPKFKPGANEKGGGDIGIERGRQNARSRTTSRSSSVLSAEQGRRMSGLDNERRDEGDNAFDMLPGLGQIDEEFNEEQSYHANGNLLDIDFHLPPSSFGRSSSRMGTDSRDHIEELRTMNLKRRSVREPRSGSTGQTRSDELQSTGDQLMDPLPETQNQILDHQSKRFLDYMNERACFVGRTSRSHPKFHKKILFEDIIPSRISEESSSNTSGEGFKAVSKSIACNAFLALLQLASKSFVDIRAFAPNQPFATLNGDDLVIYLSSNPQVAY</sequence>
<feature type="compositionally biased region" description="Polar residues" evidence="3">
    <location>
        <begin position="529"/>
        <end position="545"/>
    </location>
</feature>
<dbReference type="PANTHER" id="PTHR12585">
    <property type="entry name" value="SCC1 / RAD21 FAMILY MEMBER"/>
    <property type="match status" value="1"/>
</dbReference>
<reference evidence="6" key="1">
    <citation type="submission" date="2016-03" db="EMBL/GenBank/DDBJ databases">
        <authorList>
            <person name="Devillers H."/>
        </authorList>
    </citation>
    <scope>NUCLEOTIDE SEQUENCE [LARGE SCALE GENOMIC DNA]</scope>
</reference>
<evidence type="ECO:0000313" key="5">
    <source>
        <dbReference type="EMBL" id="SCU82896.1"/>
    </source>
</evidence>
<dbReference type="CDD" id="cd21790">
    <property type="entry name" value="Rad21_Rec8_M_ScRec8p-like"/>
    <property type="match status" value="1"/>
</dbReference>
<evidence type="ECO:0000256" key="2">
    <source>
        <dbReference type="ARBA" id="ARBA00023242"/>
    </source>
</evidence>
<dbReference type="AlphaFoldDB" id="A0A1G4J012"/>
<dbReference type="GO" id="GO:0005634">
    <property type="term" value="C:nucleus"/>
    <property type="evidence" value="ECO:0007669"/>
    <property type="project" value="UniProtKB-SubCell"/>
</dbReference>
<feature type="region of interest" description="Disordered" evidence="3">
    <location>
        <begin position="514"/>
        <end position="551"/>
    </location>
</feature>
<dbReference type="InterPro" id="IPR039781">
    <property type="entry name" value="Rad21/Rec8-like"/>
</dbReference>
<accession>A0A1G4J012</accession>
<proteinExistence type="predicted"/>
<protein>
    <submittedName>
        <fullName evidence="5">LAMI_0C01288g1_1</fullName>
    </submittedName>
</protein>
<feature type="domain" description="Rad21/Rec8-like protein N-terminal" evidence="4">
    <location>
        <begin position="18"/>
        <end position="105"/>
    </location>
</feature>
<dbReference type="InterPro" id="IPR006910">
    <property type="entry name" value="Rad21_Rec8_N"/>
</dbReference>